<accession>A0ABX8EGB8</accession>
<dbReference type="InterPro" id="IPR058532">
    <property type="entry name" value="YjbR/MT2646/Rv2570-like"/>
</dbReference>
<keyword evidence="2" id="KW-1185">Reference proteome</keyword>
<dbReference type="InterPro" id="IPR038056">
    <property type="entry name" value="YjbR-like_sf"/>
</dbReference>
<protein>
    <recommendedName>
        <fullName evidence="3">MmcQ/YjbR family DNA-binding protein</fullName>
    </recommendedName>
</protein>
<evidence type="ECO:0000313" key="2">
    <source>
        <dbReference type="Proteomes" id="UP000679307"/>
    </source>
</evidence>
<reference evidence="1 2" key="1">
    <citation type="submission" date="2021-05" db="EMBL/GenBank/DDBJ databases">
        <title>Complete genome of Nocardioides aquaticus KCTC 9944T isolated from meromictic and hypersaline Ekho Lake, Antarctica.</title>
        <authorList>
            <person name="Hwang K."/>
            <person name="Kim K.M."/>
            <person name="Choe H."/>
        </authorList>
    </citation>
    <scope>NUCLEOTIDE SEQUENCE [LARGE SCALE GENOMIC DNA]</scope>
    <source>
        <strain evidence="1 2">KCTC 9944</strain>
    </source>
</reference>
<evidence type="ECO:0000313" key="1">
    <source>
        <dbReference type="EMBL" id="QVT78925.1"/>
    </source>
</evidence>
<name>A0ABX8EGB8_9ACTN</name>
<sequence length="137" mass="14660">MSHPLMFDEDDPVLARLRAAAAPLPDVHEKVSHGRPVLTAGEKGKVFAVYGGGVKVRPGVHERHDHAVLLKPDPAEAGALAGDDRFFSPAYYGPSGWVGLDLDGGAHDVDWTEVAELLESSYRTVAGARLLRRLEGG</sequence>
<dbReference type="EMBL" id="CP075371">
    <property type="protein sequence ID" value="QVT78925.1"/>
    <property type="molecule type" value="Genomic_DNA"/>
</dbReference>
<dbReference type="Gene3D" id="3.90.1150.30">
    <property type="match status" value="1"/>
</dbReference>
<organism evidence="1 2">
    <name type="scientific">Nocardioides aquaticus</name>
    <dbReference type="NCBI Taxonomy" id="160826"/>
    <lineage>
        <taxon>Bacteria</taxon>
        <taxon>Bacillati</taxon>
        <taxon>Actinomycetota</taxon>
        <taxon>Actinomycetes</taxon>
        <taxon>Propionibacteriales</taxon>
        <taxon>Nocardioidaceae</taxon>
        <taxon>Nocardioides</taxon>
    </lineage>
</organism>
<dbReference type="SUPFAM" id="SSF142906">
    <property type="entry name" value="YjbR-like"/>
    <property type="match status" value="1"/>
</dbReference>
<dbReference type="Proteomes" id="UP000679307">
    <property type="component" value="Chromosome"/>
</dbReference>
<dbReference type="RefSeq" id="WP_214058448.1">
    <property type="nucleotide sequence ID" value="NZ_BAAAHS010000010.1"/>
</dbReference>
<evidence type="ECO:0008006" key="3">
    <source>
        <dbReference type="Google" id="ProtNLM"/>
    </source>
</evidence>
<dbReference type="Pfam" id="PF04237">
    <property type="entry name" value="YjbR"/>
    <property type="match status" value="1"/>
</dbReference>
<proteinExistence type="predicted"/>
<gene>
    <name evidence="1" type="ORF">ENKNEFLB_01303</name>
</gene>